<dbReference type="Pfam" id="PF04175">
    <property type="entry name" value="DUF406"/>
    <property type="match status" value="1"/>
</dbReference>
<protein>
    <recommendedName>
        <fullName evidence="4">DUF406 domain-containing protein</fullName>
    </recommendedName>
</protein>
<dbReference type="PANTHER" id="PTHR38769:SF1">
    <property type="entry name" value="UPF0381 PROTEIN YFCZ-RELATED"/>
    <property type="match status" value="1"/>
</dbReference>
<evidence type="ECO:0000313" key="2">
    <source>
        <dbReference type="EMBL" id="SJL84118.1"/>
    </source>
</evidence>
<accession>A0A1R4B5B4</accession>
<evidence type="ECO:0000313" key="3">
    <source>
        <dbReference type="Proteomes" id="UP000189475"/>
    </source>
</evidence>
<organism evidence="2 3">
    <name type="scientific">Vibrio palustris</name>
    <dbReference type="NCBI Taxonomy" id="1918946"/>
    <lineage>
        <taxon>Bacteria</taxon>
        <taxon>Pseudomonadati</taxon>
        <taxon>Pseudomonadota</taxon>
        <taxon>Gammaproteobacteria</taxon>
        <taxon>Vibrionales</taxon>
        <taxon>Vibrionaceae</taxon>
        <taxon>Vibrio</taxon>
    </lineage>
</organism>
<dbReference type="RefSeq" id="WP_077314511.1">
    <property type="nucleotide sequence ID" value="NZ_AP024888.1"/>
</dbReference>
<reference evidence="2 3" key="1">
    <citation type="submission" date="2017-02" db="EMBL/GenBank/DDBJ databases">
        <authorList>
            <person name="Peterson S.W."/>
        </authorList>
    </citation>
    <scope>NUCLEOTIDE SEQUENCE [LARGE SCALE GENOMIC DNA]</scope>
    <source>
        <strain evidence="2 3">CECT 9027</strain>
    </source>
</reference>
<dbReference type="Gene3D" id="3.30.70.860">
    <property type="match status" value="1"/>
</dbReference>
<dbReference type="STRING" id="1918946.VPAL9027_02099"/>
<proteinExistence type="inferred from homology"/>
<evidence type="ECO:0000256" key="1">
    <source>
        <dbReference type="ARBA" id="ARBA00006201"/>
    </source>
</evidence>
<keyword evidence="3" id="KW-1185">Reference proteome</keyword>
<dbReference type="InterPro" id="IPR005272">
    <property type="entry name" value="DUF406"/>
</dbReference>
<dbReference type="OrthoDB" id="5588209at2"/>
<dbReference type="Proteomes" id="UP000189475">
    <property type="component" value="Unassembled WGS sequence"/>
</dbReference>
<dbReference type="PANTHER" id="PTHR38769">
    <property type="entry name" value="UPF0381 PROTEIN YFCZ-RELATED"/>
    <property type="match status" value="1"/>
</dbReference>
<dbReference type="InterPro" id="IPR035571">
    <property type="entry name" value="UPF0234-like_C"/>
</dbReference>
<name>A0A1R4B5B4_9VIBR</name>
<sequence>MSTENYVEEEVCEACGCAGEVGYIINEGDEIASVSVFASDKATLQQEFEKYVSLAKEVNENVTYEIDPTSNNETELHANFTFEVSAEKIIFELRSRSLVR</sequence>
<gene>
    <name evidence="2" type="ORF">VPAL9027_02099</name>
</gene>
<dbReference type="GO" id="GO:0005829">
    <property type="term" value="C:cytosol"/>
    <property type="evidence" value="ECO:0007669"/>
    <property type="project" value="TreeGrafter"/>
</dbReference>
<dbReference type="AlphaFoldDB" id="A0A1R4B5B4"/>
<dbReference type="EMBL" id="FUFT01000005">
    <property type="protein sequence ID" value="SJL84118.1"/>
    <property type="molecule type" value="Genomic_DNA"/>
</dbReference>
<evidence type="ECO:0008006" key="4">
    <source>
        <dbReference type="Google" id="ProtNLM"/>
    </source>
</evidence>
<comment type="similarity">
    <text evidence="1">Belongs to the UPF0381 family.</text>
</comment>